<dbReference type="EMBL" id="JBBNAE010000008">
    <property type="protein sequence ID" value="KAK9102642.1"/>
    <property type="molecule type" value="Genomic_DNA"/>
</dbReference>
<evidence type="ECO:0000313" key="3">
    <source>
        <dbReference type="EMBL" id="KAK9102642.1"/>
    </source>
</evidence>
<protein>
    <submittedName>
        <fullName evidence="3">Uncharacterized protein</fullName>
    </submittedName>
</protein>
<evidence type="ECO:0000256" key="2">
    <source>
        <dbReference type="SAM" id="Phobius"/>
    </source>
</evidence>
<dbReference type="Proteomes" id="UP001417504">
    <property type="component" value="Unassembled WGS sequence"/>
</dbReference>
<feature type="transmembrane region" description="Helical" evidence="2">
    <location>
        <begin position="140"/>
        <end position="164"/>
    </location>
</feature>
<feature type="transmembrane region" description="Helical" evidence="2">
    <location>
        <begin position="176"/>
        <end position="198"/>
    </location>
</feature>
<accession>A0AAP0HYJ1</accession>
<dbReference type="AlphaFoldDB" id="A0AAP0HYJ1"/>
<sequence length="199" mass="21285">MAGDKKDNPPLDLEKGLKRLAGHEREIKEADDDLLLDDGNQKRQLTEPRSSSRKNDRISLKDPLLPISIINPGTDVPGSSSGGGGGFNPGDGSGSSSGGGDNDVEVEKQKEWRTNYLALAISFLGSVFTGRALFRPHDNAVFARIMLIAIFVGAGLILVLSWIGDSIKKGSKFSTLIKWLLPFLALALTIAGGVWIGMN</sequence>
<keyword evidence="2" id="KW-0812">Transmembrane</keyword>
<evidence type="ECO:0000313" key="4">
    <source>
        <dbReference type="Proteomes" id="UP001417504"/>
    </source>
</evidence>
<reference evidence="3 4" key="1">
    <citation type="submission" date="2024-01" db="EMBL/GenBank/DDBJ databases">
        <title>Genome assemblies of Stephania.</title>
        <authorList>
            <person name="Yang L."/>
        </authorList>
    </citation>
    <scope>NUCLEOTIDE SEQUENCE [LARGE SCALE GENOMIC DNA]</scope>
    <source>
        <strain evidence="3">QJT</strain>
        <tissue evidence="3">Leaf</tissue>
    </source>
</reference>
<name>A0AAP0HYJ1_9MAGN</name>
<evidence type="ECO:0000256" key="1">
    <source>
        <dbReference type="SAM" id="MobiDB-lite"/>
    </source>
</evidence>
<comment type="caution">
    <text evidence="3">The sequence shown here is derived from an EMBL/GenBank/DDBJ whole genome shotgun (WGS) entry which is preliminary data.</text>
</comment>
<feature type="region of interest" description="Disordered" evidence="1">
    <location>
        <begin position="1"/>
        <end position="103"/>
    </location>
</feature>
<feature type="compositionally biased region" description="Gly residues" evidence="1">
    <location>
        <begin position="80"/>
        <end position="101"/>
    </location>
</feature>
<organism evidence="3 4">
    <name type="scientific">Stephania japonica</name>
    <dbReference type="NCBI Taxonomy" id="461633"/>
    <lineage>
        <taxon>Eukaryota</taxon>
        <taxon>Viridiplantae</taxon>
        <taxon>Streptophyta</taxon>
        <taxon>Embryophyta</taxon>
        <taxon>Tracheophyta</taxon>
        <taxon>Spermatophyta</taxon>
        <taxon>Magnoliopsida</taxon>
        <taxon>Ranunculales</taxon>
        <taxon>Menispermaceae</taxon>
        <taxon>Menispermoideae</taxon>
        <taxon>Cissampelideae</taxon>
        <taxon>Stephania</taxon>
    </lineage>
</organism>
<feature type="transmembrane region" description="Helical" evidence="2">
    <location>
        <begin position="116"/>
        <end position="134"/>
    </location>
</feature>
<feature type="compositionally biased region" description="Basic and acidic residues" evidence="1">
    <location>
        <begin position="1"/>
        <end position="28"/>
    </location>
</feature>
<keyword evidence="2" id="KW-0472">Membrane</keyword>
<keyword evidence="4" id="KW-1185">Reference proteome</keyword>
<keyword evidence="2" id="KW-1133">Transmembrane helix</keyword>
<proteinExistence type="predicted"/>
<gene>
    <name evidence="3" type="ORF">Sjap_019896</name>
</gene>